<dbReference type="AlphaFoldDB" id="A0AAD9X6T1"/>
<dbReference type="EMBL" id="JANJYI010000004">
    <property type="protein sequence ID" value="KAK2653778.1"/>
    <property type="molecule type" value="Genomic_DNA"/>
</dbReference>
<gene>
    <name evidence="3" type="ORF">Ddye_013634</name>
</gene>
<keyword evidence="2" id="KW-0732">Signal</keyword>
<dbReference type="InterPro" id="IPR036396">
    <property type="entry name" value="Cyt_P450_sf"/>
</dbReference>
<evidence type="ECO:0000256" key="2">
    <source>
        <dbReference type="SAM" id="SignalP"/>
    </source>
</evidence>
<dbReference type="Proteomes" id="UP001280121">
    <property type="component" value="Unassembled WGS sequence"/>
</dbReference>
<evidence type="ECO:0000313" key="4">
    <source>
        <dbReference type="Proteomes" id="UP001280121"/>
    </source>
</evidence>
<proteinExistence type="inferred from homology"/>
<protein>
    <recommendedName>
        <fullName evidence="5">Cytochrome P450</fullName>
    </recommendedName>
</protein>
<dbReference type="GO" id="GO:0005506">
    <property type="term" value="F:iron ion binding"/>
    <property type="evidence" value="ECO:0007669"/>
    <property type="project" value="InterPro"/>
</dbReference>
<name>A0AAD9X6T1_9ROSI</name>
<evidence type="ECO:0008006" key="5">
    <source>
        <dbReference type="Google" id="ProtNLM"/>
    </source>
</evidence>
<sequence>MGVRLLQLALASLVYHFEWSLDPGQELDMDEIFGITLMKQQPLVLIPKLRKL</sequence>
<dbReference type="GO" id="GO:0020037">
    <property type="term" value="F:heme binding"/>
    <property type="evidence" value="ECO:0007669"/>
    <property type="project" value="InterPro"/>
</dbReference>
<keyword evidence="4" id="KW-1185">Reference proteome</keyword>
<dbReference type="PANTHER" id="PTHR47950:SF6">
    <property type="entry name" value="CYTOCHROME P450"/>
    <property type="match status" value="1"/>
</dbReference>
<dbReference type="Gene3D" id="1.10.630.10">
    <property type="entry name" value="Cytochrome P450"/>
    <property type="match status" value="1"/>
</dbReference>
<evidence type="ECO:0000256" key="1">
    <source>
        <dbReference type="ARBA" id="ARBA00010617"/>
    </source>
</evidence>
<dbReference type="PANTHER" id="PTHR47950">
    <property type="entry name" value="CYTOCHROME P450, FAMILY 76, SUBFAMILY C, POLYPEPTIDE 5-RELATED"/>
    <property type="match status" value="1"/>
</dbReference>
<feature type="signal peptide" evidence="2">
    <location>
        <begin position="1"/>
        <end position="20"/>
    </location>
</feature>
<comment type="similarity">
    <text evidence="1">Belongs to the cytochrome P450 family.</text>
</comment>
<comment type="caution">
    <text evidence="3">The sequence shown here is derived from an EMBL/GenBank/DDBJ whole genome shotgun (WGS) entry which is preliminary data.</text>
</comment>
<evidence type="ECO:0000313" key="3">
    <source>
        <dbReference type="EMBL" id="KAK2653778.1"/>
    </source>
</evidence>
<dbReference type="GO" id="GO:0016705">
    <property type="term" value="F:oxidoreductase activity, acting on paired donors, with incorporation or reduction of molecular oxygen"/>
    <property type="evidence" value="ECO:0007669"/>
    <property type="project" value="InterPro"/>
</dbReference>
<organism evidence="3 4">
    <name type="scientific">Dipteronia dyeriana</name>
    <dbReference type="NCBI Taxonomy" id="168575"/>
    <lineage>
        <taxon>Eukaryota</taxon>
        <taxon>Viridiplantae</taxon>
        <taxon>Streptophyta</taxon>
        <taxon>Embryophyta</taxon>
        <taxon>Tracheophyta</taxon>
        <taxon>Spermatophyta</taxon>
        <taxon>Magnoliopsida</taxon>
        <taxon>eudicotyledons</taxon>
        <taxon>Gunneridae</taxon>
        <taxon>Pentapetalae</taxon>
        <taxon>rosids</taxon>
        <taxon>malvids</taxon>
        <taxon>Sapindales</taxon>
        <taxon>Sapindaceae</taxon>
        <taxon>Hippocastanoideae</taxon>
        <taxon>Acereae</taxon>
        <taxon>Dipteronia</taxon>
    </lineage>
</organism>
<reference evidence="3" key="1">
    <citation type="journal article" date="2023" name="Plant J.">
        <title>Genome sequences and population genomics provide insights into the demographic history, inbreeding, and mutation load of two 'living fossil' tree species of Dipteronia.</title>
        <authorList>
            <person name="Feng Y."/>
            <person name="Comes H.P."/>
            <person name="Chen J."/>
            <person name="Zhu S."/>
            <person name="Lu R."/>
            <person name="Zhang X."/>
            <person name="Li P."/>
            <person name="Qiu J."/>
            <person name="Olsen K.M."/>
            <person name="Qiu Y."/>
        </authorList>
    </citation>
    <scope>NUCLEOTIDE SEQUENCE</scope>
    <source>
        <strain evidence="3">KIB01</strain>
    </source>
</reference>
<dbReference type="GO" id="GO:0004497">
    <property type="term" value="F:monooxygenase activity"/>
    <property type="evidence" value="ECO:0007669"/>
    <property type="project" value="InterPro"/>
</dbReference>
<accession>A0AAD9X6T1</accession>
<dbReference type="SUPFAM" id="SSF48264">
    <property type="entry name" value="Cytochrome P450"/>
    <property type="match status" value="1"/>
</dbReference>
<feature type="chain" id="PRO_5042028338" description="Cytochrome P450" evidence="2">
    <location>
        <begin position="21"/>
        <end position="52"/>
    </location>
</feature>